<dbReference type="Gene3D" id="3.20.20.70">
    <property type="entry name" value="Aldolase class I"/>
    <property type="match status" value="1"/>
</dbReference>
<dbReference type="EC" id="3.2.1.22" evidence="2"/>
<feature type="chain" id="PRO_5025428849" description="alpha-galactosidase" evidence="3">
    <location>
        <begin position="19"/>
        <end position="178"/>
    </location>
</feature>
<gene>
    <name evidence="5" type="ORF">P154DRAFT_522294</name>
</gene>
<dbReference type="InterPro" id="IPR017853">
    <property type="entry name" value="GH"/>
</dbReference>
<keyword evidence="3" id="KW-0732">Signal</keyword>
<name>A0A6A5WIQ9_9PLEO</name>
<evidence type="ECO:0000256" key="1">
    <source>
        <dbReference type="ARBA" id="ARBA00001255"/>
    </source>
</evidence>
<dbReference type="Pfam" id="PF03537">
    <property type="entry name" value="Glyco_hydro_114"/>
    <property type="match status" value="1"/>
</dbReference>
<reference evidence="5" key="1">
    <citation type="journal article" date="2020" name="Stud. Mycol.">
        <title>101 Dothideomycetes genomes: a test case for predicting lifestyles and emergence of pathogens.</title>
        <authorList>
            <person name="Haridas S."/>
            <person name="Albert R."/>
            <person name="Binder M."/>
            <person name="Bloem J."/>
            <person name="Labutti K."/>
            <person name="Salamov A."/>
            <person name="Andreopoulos B."/>
            <person name="Baker S."/>
            <person name="Barry K."/>
            <person name="Bills G."/>
            <person name="Bluhm B."/>
            <person name="Cannon C."/>
            <person name="Castanera R."/>
            <person name="Culley D."/>
            <person name="Daum C."/>
            <person name="Ezra D."/>
            <person name="Gonzalez J."/>
            <person name="Henrissat B."/>
            <person name="Kuo A."/>
            <person name="Liang C."/>
            <person name="Lipzen A."/>
            <person name="Lutzoni F."/>
            <person name="Magnuson J."/>
            <person name="Mondo S."/>
            <person name="Nolan M."/>
            <person name="Ohm R."/>
            <person name="Pangilinan J."/>
            <person name="Park H.-J."/>
            <person name="Ramirez L."/>
            <person name="Alfaro M."/>
            <person name="Sun H."/>
            <person name="Tritt A."/>
            <person name="Yoshinaga Y."/>
            <person name="Zwiers L.-H."/>
            <person name="Turgeon B."/>
            <person name="Goodwin S."/>
            <person name="Spatafora J."/>
            <person name="Crous P."/>
            <person name="Grigoriev I."/>
        </authorList>
    </citation>
    <scope>NUCLEOTIDE SEQUENCE</scope>
    <source>
        <strain evidence="5">CBS 123094</strain>
    </source>
</reference>
<protein>
    <recommendedName>
        <fullName evidence="2">alpha-galactosidase</fullName>
        <ecNumber evidence="2">3.2.1.22</ecNumber>
    </recommendedName>
</protein>
<dbReference type="Proteomes" id="UP000799779">
    <property type="component" value="Unassembled WGS sequence"/>
</dbReference>
<dbReference type="InterPro" id="IPR013785">
    <property type="entry name" value="Aldolase_TIM"/>
</dbReference>
<dbReference type="GO" id="GO:0004557">
    <property type="term" value="F:alpha-galactosidase activity"/>
    <property type="evidence" value="ECO:0007669"/>
    <property type="project" value="UniProtKB-EC"/>
</dbReference>
<proteinExistence type="predicted"/>
<keyword evidence="6" id="KW-1185">Reference proteome</keyword>
<dbReference type="EMBL" id="ML977587">
    <property type="protein sequence ID" value="KAF2000689.1"/>
    <property type="molecule type" value="Genomic_DNA"/>
</dbReference>
<evidence type="ECO:0000313" key="6">
    <source>
        <dbReference type="Proteomes" id="UP000799779"/>
    </source>
</evidence>
<sequence length="178" mass="19110">MFISTTLVLLSTTPLILARPTPLLPRVAPSFPAGSSWDIVLNSGSIGDIKKVVNPKTFATIDIDLFDTSPADIAALSAGKKVICYFSAGSYEDWRADKGLFVEGDMGKELDGWPGERWLNVKSANVKSIMKKRIAKAKAAGCTAVDPDNVDGFVSISLLLLFHFHVPENRQGTVLCGG</sequence>
<evidence type="ECO:0000256" key="2">
    <source>
        <dbReference type="ARBA" id="ARBA00012755"/>
    </source>
</evidence>
<feature type="domain" description="Glycoside-hydrolase family GH114 TIM-barrel" evidence="4">
    <location>
        <begin position="36"/>
        <end position="153"/>
    </location>
</feature>
<dbReference type="SUPFAM" id="SSF51445">
    <property type="entry name" value="(Trans)glycosidases"/>
    <property type="match status" value="1"/>
</dbReference>
<comment type="catalytic activity">
    <reaction evidence="1">
        <text>Hydrolysis of terminal, non-reducing alpha-D-galactose residues in alpha-D-galactosides, including galactose oligosaccharides, galactomannans and galactolipids.</text>
        <dbReference type="EC" id="3.2.1.22"/>
    </reaction>
</comment>
<dbReference type="InterPro" id="IPR004352">
    <property type="entry name" value="GH114_TIM-barrel"/>
</dbReference>
<evidence type="ECO:0000259" key="4">
    <source>
        <dbReference type="Pfam" id="PF03537"/>
    </source>
</evidence>
<evidence type="ECO:0000256" key="3">
    <source>
        <dbReference type="SAM" id="SignalP"/>
    </source>
</evidence>
<accession>A0A6A5WIQ9</accession>
<dbReference type="PANTHER" id="PTHR35273">
    <property type="entry name" value="ALPHA-1,4 POLYGALACTOSAMINIDASE, PUTATIVE (AFU_ORTHOLOGUE AFUA_3G07890)-RELATED"/>
    <property type="match status" value="1"/>
</dbReference>
<organism evidence="5 6">
    <name type="scientific">Amniculicola lignicola CBS 123094</name>
    <dbReference type="NCBI Taxonomy" id="1392246"/>
    <lineage>
        <taxon>Eukaryota</taxon>
        <taxon>Fungi</taxon>
        <taxon>Dikarya</taxon>
        <taxon>Ascomycota</taxon>
        <taxon>Pezizomycotina</taxon>
        <taxon>Dothideomycetes</taxon>
        <taxon>Pleosporomycetidae</taxon>
        <taxon>Pleosporales</taxon>
        <taxon>Amniculicolaceae</taxon>
        <taxon>Amniculicola</taxon>
    </lineage>
</organism>
<dbReference type="PANTHER" id="PTHR35273:SF2">
    <property type="entry name" value="ALPHA-GALACTOSIDASE"/>
    <property type="match status" value="1"/>
</dbReference>
<dbReference type="AlphaFoldDB" id="A0A6A5WIQ9"/>
<feature type="signal peptide" evidence="3">
    <location>
        <begin position="1"/>
        <end position="18"/>
    </location>
</feature>
<keyword evidence="5" id="KW-0378">Hydrolase</keyword>
<evidence type="ECO:0000313" key="5">
    <source>
        <dbReference type="EMBL" id="KAF2000689.1"/>
    </source>
</evidence>
<dbReference type="OrthoDB" id="2108802at2759"/>